<dbReference type="GO" id="GO:0016705">
    <property type="term" value="F:oxidoreductase activity, acting on paired donors, with incorporation or reduction of molecular oxygen"/>
    <property type="evidence" value="ECO:0007669"/>
    <property type="project" value="InterPro"/>
</dbReference>
<organism evidence="1 2">
    <name type="scientific">Flaviflexus salsibiostraticola</name>
    <dbReference type="NCBI Taxonomy" id="1282737"/>
    <lineage>
        <taxon>Bacteria</taxon>
        <taxon>Bacillati</taxon>
        <taxon>Actinomycetota</taxon>
        <taxon>Actinomycetes</taxon>
        <taxon>Actinomycetales</taxon>
        <taxon>Actinomycetaceae</taxon>
        <taxon>Flaviflexus</taxon>
    </lineage>
</organism>
<dbReference type="EMBL" id="CP034438">
    <property type="protein sequence ID" value="AZN29559.1"/>
    <property type="molecule type" value="Genomic_DNA"/>
</dbReference>
<evidence type="ECO:0000313" key="2">
    <source>
        <dbReference type="Proteomes" id="UP000270021"/>
    </source>
</evidence>
<dbReference type="Proteomes" id="UP000270021">
    <property type="component" value="Chromosome"/>
</dbReference>
<dbReference type="RefSeq" id="WP_126039502.1">
    <property type="nucleotide sequence ID" value="NZ_CP034438.1"/>
</dbReference>
<dbReference type="Gene3D" id="3.20.20.30">
    <property type="entry name" value="Luciferase-like domain"/>
    <property type="match status" value="1"/>
</dbReference>
<dbReference type="InterPro" id="IPR036661">
    <property type="entry name" value="Luciferase-like_sf"/>
</dbReference>
<keyword evidence="2" id="KW-1185">Reference proteome</keyword>
<sequence>MTIQLPSSRQSRVGYKIPSISIDLSTLGAEVFDASSEFGEDFPVESCNLHRLASMTSAAISDGLAAVTLGSSFLLRSDLHIRDCRLDPVRAAVKLTSRITGPIYAAVTAASGCEEALAAVKDTEVGLEIHVADGDLDSALSLIDRARRNGNPVTVALTGDTASRIDLGALGAVVDSVRLREADPHTAREIRYSLRSAALEEGRDLQVTSDLFMIVSACAMDAEERANLITAIGADRYAEGSARVLGTVHDVADHIESWLALGAADAFTILPGSLPTDLASTVCGVLPLLQARRTAESAE</sequence>
<accession>A0A3S8Z7R9</accession>
<dbReference type="SUPFAM" id="SSF51679">
    <property type="entry name" value="Bacterial luciferase-like"/>
    <property type="match status" value="1"/>
</dbReference>
<name>A0A3S8Z7R9_9ACTO</name>
<gene>
    <name evidence="1" type="ORF">EJO69_03990</name>
</gene>
<proteinExistence type="predicted"/>
<dbReference type="AlphaFoldDB" id="A0A3S8Z7R9"/>
<evidence type="ECO:0008006" key="3">
    <source>
        <dbReference type="Google" id="ProtNLM"/>
    </source>
</evidence>
<dbReference type="OrthoDB" id="3265338at2"/>
<protein>
    <recommendedName>
        <fullName evidence="3">LLM class flavin-dependent oxidoreductase</fullName>
    </recommendedName>
</protein>
<evidence type="ECO:0000313" key="1">
    <source>
        <dbReference type="EMBL" id="AZN29559.1"/>
    </source>
</evidence>
<reference evidence="1 2" key="1">
    <citation type="submission" date="2018-12" db="EMBL/GenBank/DDBJ databases">
        <title>Complete genome sequence of Flaviflexus salsibiostraticola KCTC 33148.</title>
        <authorList>
            <person name="Bae J.-W."/>
        </authorList>
    </citation>
    <scope>NUCLEOTIDE SEQUENCE [LARGE SCALE GENOMIC DNA]</scope>
    <source>
        <strain evidence="1 2">KCTC 33148</strain>
    </source>
</reference>
<dbReference type="KEGG" id="fsl:EJO69_03990"/>